<dbReference type="Pfam" id="PF06877">
    <property type="entry name" value="RraB"/>
    <property type="match status" value="1"/>
</dbReference>
<dbReference type="InterPro" id="IPR009671">
    <property type="entry name" value="RraB_dom"/>
</dbReference>
<proteinExistence type="predicted"/>
<protein>
    <submittedName>
        <fullName evidence="2">Ribonuclease E inhibitor RraB</fullName>
    </submittedName>
</protein>
<evidence type="ECO:0000313" key="2">
    <source>
        <dbReference type="EMBL" id="XBO45106.1"/>
    </source>
</evidence>
<accession>A0AAU7JXH0</accession>
<name>A0AAU7JXH0_9MICO</name>
<gene>
    <name evidence="2" type="ORF">ABEG17_07150</name>
</gene>
<dbReference type="AlphaFoldDB" id="A0AAU7JXH0"/>
<dbReference type="EMBL" id="CP157483">
    <property type="protein sequence ID" value="XBO45106.1"/>
    <property type="molecule type" value="Genomic_DNA"/>
</dbReference>
<organism evidence="2">
    <name type="scientific">Pedococcus sp. KACC 23699</name>
    <dbReference type="NCBI Taxonomy" id="3149228"/>
    <lineage>
        <taxon>Bacteria</taxon>
        <taxon>Bacillati</taxon>
        <taxon>Actinomycetota</taxon>
        <taxon>Actinomycetes</taxon>
        <taxon>Micrococcales</taxon>
        <taxon>Intrasporangiaceae</taxon>
        <taxon>Pedococcus</taxon>
    </lineage>
</organism>
<dbReference type="RefSeq" id="WP_406832590.1">
    <property type="nucleotide sequence ID" value="NZ_CP157483.1"/>
</dbReference>
<reference evidence="2" key="1">
    <citation type="submission" date="2024-05" db="EMBL/GenBank/DDBJ databases">
        <authorList>
            <person name="Kim S."/>
            <person name="Heo J."/>
            <person name="Choi H."/>
            <person name="Choi Y."/>
            <person name="Kwon S.-W."/>
            <person name="Kim Y."/>
        </authorList>
    </citation>
    <scope>NUCLEOTIDE SEQUENCE</scope>
    <source>
        <strain evidence="2">KACC 23699</strain>
    </source>
</reference>
<evidence type="ECO:0000259" key="1">
    <source>
        <dbReference type="Pfam" id="PF06877"/>
    </source>
</evidence>
<sequence length="91" mass="10004">MSEHLLVFPDRDTADEVAAELSDEGFTGVRVIREALAGEDDSEAHEWAVHVVEENVADESGPVEGGLRDRFQALAKDRGGWYDPEPTPQVL</sequence>
<feature type="domain" description="Regulator of ribonuclease activity B" evidence="1">
    <location>
        <begin position="3"/>
        <end position="82"/>
    </location>
</feature>